<dbReference type="RefSeq" id="WP_272428844.1">
    <property type="nucleotide sequence ID" value="NZ_JAGTJJ010000102.1"/>
</dbReference>
<keyword evidence="1" id="KW-1133">Transmembrane helix</keyword>
<sequence length="123" mass="13317">MKGFDLWQFFAEGGWGMWSTLLFGLIAVGAAAWFARRPEPRRLAFTGAMWLTLLTVTAHATWTNVAAVCSYLEDPQRVPDAEIARTLIIGLKEASRPGALGGIFLTLVPILLGVGALRGRASD</sequence>
<keyword evidence="1" id="KW-0472">Membrane</keyword>
<gene>
    <name evidence="2" type="ORF">KEG57_52885</name>
</gene>
<dbReference type="EMBL" id="JAGTJJ010000102">
    <property type="protein sequence ID" value="MDC3989268.1"/>
    <property type="molecule type" value="Genomic_DNA"/>
</dbReference>
<dbReference type="AlphaFoldDB" id="A0A9X3XIF3"/>
<reference evidence="2 3" key="1">
    <citation type="submission" date="2021-04" db="EMBL/GenBank/DDBJ databases">
        <title>Genome analysis of Polyangium sp.</title>
        <authorList>
            <person name="Li Y."/>
            <person name="Wang J."/>
        </authorList>
    </citation>
    <scope>NUCLEOTIDE SEQUENCE [LARGE SCALE GENOMIC DNA]</scope>
    <source>
        <strain evidence="2 3">SDU14</strain>
    </source>
</reference>
<evidence type="ECO:0000313" key="3">
    <source>
        <dbReference type="Proteomes" id="UP001151081"/>
    </source>
</evidence>
<dbReference type="Proteomes" id="UP001151081">
    <property type="component" value="Unassembled WGS sequence"/>
</dbReference>
<protein>
    <submittedName>
        <fullName evidence="2">Uncharacterized protein</fullName>
    </submittedName>
</protein>
<keyword evidence="3" id="KW-1185">Reference proteome</keyword>
<accession>A0A9X3XIF3</accession>
<name>A0A9X3XIF3_9BACT</name>
<comment type="caution">
    <text evidence="2">The sequence shown here is derived from an EMBL/GenBank/DDBJ whole genome shotgun (WGS) entry which is preliminary data.</text>
</comment>
<organism evidence="2 3">
    <name type="scientific">Polyangium jinanense</name>
    <dbReference type="NCBI Taxonomy" id="2829994"/>
    <lineage>
        <taxon>Bacteria</taxon>
        <taxon>Pseudomonadati</taxon>
        <taxon>Myxococcota</taxon>
        <taxon>Polyangia</taxon>
        <taxon>Polyangiales</taxon>
        <taxon>Polyangiaceae</taxon>
        <taxon>Polyangium</taxon>
    </lineage>
</organism>
<evidence type="ECO:0000256" key="1">
    <source>
        <dbReference type="SAM" id="Phobius"/>
    </source>
</evidence>
<feature type="transmembrane region" description="Helical" evidence="1">
    <location>
        <begin position="42"/>
        <end position="62"/>
    </location>
</feature>
<feature type="transmembrane region" description="Helical" evidence="1">
    <location>
        <begin position="99"/>
        <end position="117"/>
    </location>
</feature>
<proteinExistence type="predicted"/>
<evidence type="ECO:0000313" key="2">
    <source>
        <dbReference type="EMBL" id="MDC3989268.1"/>
    </source>
</evidence>
<feature type="transmembrane region" description="Helical" evidence="1">
    <location>
        <begin position="15"/>
        <end position="35"/>
    </location>
</feature>
<keyword evidence="1" id="KW-0812">Transmembrane</keyword>